<evidence type="ECO:0000313" key="1">
    <source>
        <dbReference type="EMBL" id="QNE35206.1"/>
    </source>
</evidence>
<organism evidence="1 2">
    <name type="scientific">Leifsonia shinshuensis</name>
    <dbReference type="NCBI Taxonomy" id="150026"/>
    <lineage>
        <taxon>Bacteria</taxon>
        <taxon>Bacillati</taxon>
        <taxon>Actinomycetota</taxon>
        <taxon>Actinomycetes</taxon>
        <taxon>Micrococcales</taxon>
        <taxon>Microbacteriaceae</taxon>
        <taxon>Leifsonia</taxon>
    </lineage>
</organism>
<gene>
    <name evidence="1" type="ORF">F1C12_08705</name>
</gene>
<protein>
    <submittedName>
        <fullName evidence="1">Uncharacterized protein</fullName>
    </submittedName>
</protein>
<proteinExistence type="predicted"/>
<accession>A0A7G6Y9P1</accession>
<dbReference type="RefSeq" id="WP_185278368.1">
    <property type="nucleotide sequence ID" value="NZ_CP043641.1"/>
</dbReference>
<dbReference type="Proteomes" id="UP000515511">
    <property type="component" value="Chromosome"/>
</dbReference>
<dbReference type="AlphaFoldDB" id="A0A7G6Y9P1"/>
<sequence>MTRQPSPTAKDALLRAASGQGADMFDDGYALHPIARQAAIATPSHWVDVFVVSAGEDGWIELADLDGGILRGWHYDDLREVLAPGAPVAVHTLYGVLAAGDELLNVRLALD</sequence>
<reference evidence="2" key="1">
    <citation type="submission" date="2019-09" db="EMBL/GenBank/DDBJ databases">
        <title>Antimicrobial potential of Antarctic Bacteria.</title>
        <authorList>
            <person name="Benaud N."/>
            <person name="Edwards R.J."/>
            <person name="Ferrari B.C."/>
        </authorList>
    </citation>
    <scope>NUCLEOTIDE SEQUENCE [LARGE SCALE GENOMIC DNA]</scope>
    <source>
        <strain evidence="2">INR9</strain>
    </source>
</reference>
<name>A0A7G6Y9P1_9MICO</name>
<dbReference type="KEGG" id="lse:F1C12_08705"/>
<dbReference type="EMBL" id="CP043641">
    <property type="protein sequence ID" value="QNE35206.1"/>
    <property type="molecule type" value="Genomic_DNA"/>
</dbReference>
<evidence type="ECO:0000313" key="2">
    <source>
        <dbReference type="Proteomes" id="UP000515511"/>
    </source>
</evidence>